<evidence type="ECO:0000256" key="1">
    <source>
        <dbReference type="SAM" id="MobiDB-lite"/>
    </source>
</evidence>
<sequence>MELSLKDLAPPNSCPPDACKIKDTLTNTVVTITEWISNELYRIQNDVRPRHCENYEQLTEIIVDTRLLEPLRVAPPPLPIFSGQEIIRMDQDDYDDDDDDNEGEEDEDTDEDQEDEAEAEEEQDETIQEDIPVETAAATNNNTIHNKIIPTSCIKINNAHLKTYGFLCRVFIEIMRYCSRAGTSTNAPRLFLNEFEKLCQEVKLGNTVNAIAFRENLLKILFGKIQMAEQLVQCWKFACEWVTGAPLNNQKNALHWIEINLNAYIAAQRVVISEHIIMRKCLQDQIRRNSEPKLSSDIAICKK</sequence>
<gene>
    <name evidence="2" type="ORF">MFLAVUS_005728</name>
</gene>
<evidence type="ECO:0000313" key="3">
    <source>
        <dbReference type="Proteomes" id="UP001473302"/>
    </source>
</evidence>
<proteinExistence type="predicted"/>
<feature type="compositionally biased region" description="Acidic residues" evidence="1">
    <location>
        <begin position="92"/>
        <end position="129"/>
    </location>
</feature>
<reference evidence="2 3" key="1">
    <citation type="submission" date="2024-04" db="EMBL/GenBank/DDBJ databases">
        <title>genome sequences of Mucor flavus KT1a and Helicostylum pulchrum KT1b strains isolated from the surface of a dry-aged beef.</title>
        <authorList>
            <person name="Toyotome T."/>
            <person name="Hosono M."/>
            <person name="Torimaru M."/>
            <person name="Fukuda K."/>
            <person name="Mikami N."/>
        </authorList>
    </citation>
    <scope>NUCLEOTIDE SEQUENCE [LARGE SCALE GENOMIC DNA]</scope>
    <source>
        <strain evidence="2 3">KT1a</strain>
    </source>
</reference>
<evidence type="ECO:0000313" key="2">
    <source>
        <dbReference type="EMBL" id="GAA5812277.1"/>
    </source>
</evidence>
<protein>
    <submittedName>
        <fullName evidence="2">Uncharacterized protein</fullName>
    </submittedName>
</protein>
<comment type="caution">
    <text evidence="2">The sequence shown here is derived from an EMBL/GenBank/DDBJ whole genome shotgun (WGS) entry which is preliminary data.</text>
</comment>
<keyword evidence="3" id="KW-1185">Reference proteome</keyword>
<name>A0ABP9YZJ1_9FUNG</name>
<organism evidence="2 3">
    <name type="scientific">Mucor flavus</name>
    <dbReference type="NCBI Taxonomy" id="439312"/>
    <lineage>
        <taxon>Eukaryota</taxon>
        <taxon>Fungi</taxon>
        <taxon>Fungi incertae sedis</taxon>
        <taxon>Mucoromycota</taxon>
        <taxon>Mucoromycotina</taxon>
        <taxon>Mucoromycetes</taxon>
        <taxon>Mucorales</taxon>
        <taxon>Mucorineae</taxon>
        <taxon>Mucoraceae</taxon>
        <taxon>Mucor</taxon>
    </lineage>
</organism>
<accession>A0ABP9YZJ1</accession>
<dbReference type="Proteomes" id="UP001473302">
    <property type="component" value="Unassembled WGS sequence"/>
</dbReference>
<feature type="region of interest" description="Disordered" evidence="1">
    <location>
        <begin position="82"/>
        <end position="129"/>
    </location>
</feature>
<dbReference type="EMBL" id="BAABUK010000012">
    <property type="protein sequence ID" value="GAA5812277.1"/>
    <property type="molecule type" value="Genomic_DNA"/>
</dbReference>